<keyword evidence="3 5" id="KW-0547">Nucleotide-binding</keyword>
<dbReference type="SMART" id="SM01209">
    <property type="entry name" value="GARS_A"/>
    <property type="match status" value="1"/>
</dbReference>
<dbReference type="InterPro" id="IPR011761">
    <property type="entry name" value="ATP-grasp"/>
</dbReference>
<keyword evidence="4 5" id="KW-0067">ATP-binding</keyword>
<keyword evidence="2" id="KW-0436">Ligase</keyword>
<proteinExistence type="predicted"/>
<dbReference type="Gene3D" id="3.30.470.20">
    <property type="entry name" value="ATP-grasp fold, B domain"/>
    <property type="match status" value="1"/>
</dbReference>
<dbReference type="Gene3D" id="3.40.50.20">
    <property type="match status" value="1"/>
</dbReference>
<gene>
    <name evidence="7" type="ORF">H8700_08530</name>
</gene>
<evidence type="ECO:0000256" key="4">
    <source>
        <dbReference type="ARBA" id="ARBA00022840"/>
    </source>
</evidence>
<reference evidence="7 8" key="1">
    <citation type="submission" date="2020-08" db="EMBL/GenBank/DDBJ databases">
        <title>Genome public.</title>
        <authorList>
            <person name="Liu C."/>
            <person name="Sun Q."/>
        </authorList>
    </citation>
    <scope>NUCLEOTIDE SEQUENCE [LARGE SCALE GENOMIC DNA]</scope>
    <source>
        <strain evidence="7 8">BX3</strain>
    </source>
</reference>
<dbReference type="Gene3D" id="3.30.1490.20">
    <property type="entry name" value="ATP-grasp fold, A domain"/>
    <property type="match status" value="1"/>
</dbReference>
<dbReference type="PANTHER" id="PTHR43585:SF2">
    <property type="entry name" value="ATP-GRASP ENZYME FSQD"/>
    <property type="match status" value="1"/>
</dbReference>
<evidence type="ECO:0000313" key="7">
    <source>
        <dbReference type="EMBL" id="MBC8557752.1"/>
    </source>
</evidence>
<dbReference type="SUPFAM" id="SSF56059">
    <property type="entry name" value="Glutathione synthetase ATP-binding domain-like"/>
    <property type="match status" value="1"/>
</dbReference>
<dbReference type="Pfam" id="PF01071">
    <property type="entry name" value="GARS_A"/>
    <property type="match status" value="1"/>
</dbReference>
<accession>A0ABR7MX10</accession>
<evidence type="ECO:0000256" key="3">
    <source>
        <dbReference type="ARBA" id="ARBA00022741"/>
    </source>
</evidence>
<name>A0ABR7MX10_9FIRM</name>
<organism evidence="7 8">
    <name type="scientific">Jutongia hominis</name>
    <dbReference type="NCBI Taxonomy" id="2763664"/>
    <lineage>
        <taxon>Bacteria</taxon>
        <taxon>Bacillati</taxon>
        <taxon>Bacillota</taxon>
        <taxon>Clostridia</taxon>
        <taxon>Lachnospirales</taxon>
        <taxon>Lachnospiraceae</taxon>
        <taxon>Jutongia</taxon>
    </lineage>
</organism>
<dbReference type="PROSITE" id="PS50975">
    <property type="entry name" value="ATP_GRASP"/>
    <property type="match status" value="1"/>
</dbReference>
<protein>
    <submittedName>
        <fullName evidence="7">ATP-grasp domain-containing protein</fullName>
    </submittedName>
</protein>
<keyword evidence="8" id="KW-1185">Reference proteome</keyword>
<sequence>MKKVLILNGSFCEVPIIKKAKELGYYVVTTGNMPNLVGHQYADEYIPADYSDKEAILKICQENDIWRIISCANDFGVLTSAYVAEKMGWPGHDTYENAMIMHHKDLFKKYCIEKDIPSPRSLSFTKKEEALNYAKECEYPIIVKANDLTGGKGILRADNVEEAVEAIENAYNKSRDKKIIVEPYIIGKQQSFTAFVIDRKVKVYTSNNCLSIVNPYLIQAETLPAEGIDQIKGQLISIIESIVEDLDLKDGILCLQYIVRDGQPYIIEMMRRCFGNQFLTLSEMFTGFPWHEAYIRNALGESISDIPIGEPELKYCGHFGVFAPRNGKVVSYKIPEDVESHVFKRIEMVQPGGTIDDYMNQRIVYLYYKYDNYEEMLSAIATLQDRIEIEME</sequence>
<dbReference type="EMBL" id="JACRSW010000031">
    <property type="protein sequence ID" value="MBC8557752.1"/>
    <property type="molecule type" value="Genomic_DNA"/>
</dbReference>
<evidence type="ECO:0000256" key="1">
    <source>
        <dbReference type="ARBA" id="ARBA00001936"/>
    </source>
</evidence>
<dbReference type="RefSeq" id="WP_022141019.1">
    <property type="nucleotide sequence ID" value="NZ_JACRSW010000031.1"/>
</dbReference>
<comment type="cofactor">
    <cofactor evidence="1">
        <name>Mn(2+)</name>
        <dbReference type="ChEBI" id="CHEBI:29035"/>
    </cofactor>
</comment>
<evidence type="ECO:0000259" key="6">
    <source>
        <dbReference type="PROSITE" id="PS50975"/>
    </source>
</evidence>
<dbReference type="InterPro" id="IPR052032">
    <property type="entry name" value="ATP-dep_AA_Ligase"/>
</dbReference>
<dbReference type="InterPro" id="IPR013815">
    <property type="entry name" value="ATP_grasp_subdomain_1"/>
</dbReference>
<dbReference type="Proteomes" id="UP000637513">
    <property type="component" value="Unassembled WGS sequence"/>
</dbReference>
<evidence type="ECO:0000256" key="5">
    <source>
        <dbReference type="PROSITE-ProRule" id="PRU00409"/>
    </source>
</evidence>
<comment type="caution">
    <text evidence="7">The sequence shown here is derived from an EMBL/GenBank/DDBJ whole genome shotgun (WGS) entry which is preliminary data.</text>
</comment>
<evidence type="ECO:0000313" key="8">
    <source>
        <dbReference type="Proteomes" id="UP000637513"/>
    </source>
</evidence>
<evidence type="ECO:0000256" key="2">
    <source>
        <dbReference type="ARBA" id="ARBA00022598"/>
    </source>
</evidence>
<dbReference type="PANTHER" id="PTHR43585">
    <property type="entry name" value="FUMIPYRROLE BIOSYNTHESIS PROTEIN C"/>
    <property type="match status" value="1"/>
</dbReference>
<dbReference type="InterPro" id="IPR020561">
    <property type="entry name" value="PRibGlycinamid_synth_ATP-grasp"/>
</dbReference>
<feature type="domain" description="ATP-grasp" evidence="6">
    <location>
        <begin position="108"/>
        <end position="299"/>
    </location>
</feature>